<accession>A0ABS8U7Z4</accession>
<evidence type="ECO:0000313" key="1">
    <source>
        <dbReference type="EMBL" id="MCD8741743.1"/>
    </source>
</evidence>
<evidence type="ECO:0008006" key="3">
    <source>
        <dbReference type="Google" id="ProtNLM"/>
    </source>
</evidence>
<reference evidence="1 2" key="1">
    <citation type="submission" date="2021-12" db="EMBL/GenBank/DDBJ databases">
        <title>Mucilaginibacter roseus genome.</title>
        <authorList>
            <person name="Ferreira J.R."/>
            <person name="Newman J.D."/>
        </authorList>
    </citation>
    <scope>NUCLEOTIDE SEQUENCE [LARGE SCALE GENOMIC DNA]</scope>
    <source>
        <strain evidence="1 2">LMG 28454</strain>
    </source>
</reference>
<comment type="caution">
    <text evidence="1">The sequence shown here is derived from an EMBL/GenBank/DDBJ whole genome shotgun (WGS) entry which is preliminary data.</text>
</comment>
<organism evidence="1 2">
    <name type="scientific">Mucilaginibacter roseus</name>
    <dbReference type="NCBI Taxonomy" id="1528868"/>
    <lineage>
        <taxon>Bacteria</taxon>
        <taxon>Pseudomonadati</taxon>
        <taxon>Bacteroidota</taxon>
        <taxon>Sphingobacteriia</taxon>
        <taxon>Sphingobacteriales</taxon>
        <taxon>Sphingobacteriaceae</taxon>
        <taxon>Mucilaginibacter</taxon>
    </lineage>
</organism>
<dbReference type="EMBL" id="JAJPWV010000004">
    <property type="protein sequence ID" value="MCD8741743.1"/>
    <property type="molecule type" value="Genomic_DNA"/>
</dbReference>
<gene>
    <name evidence="1" type="ORF">LT679_14100</name>
</gene>
<dbReference type="Proteomes" id="UP001199919">
    <property type="component" value="Unassembled WGS sequence"/>
</dbReference>
<dbReference type="InterPro" id="IPR013324">
    <property type="entry name" value="RNA_pol_sigma_r3/r4-like"/>
</dbReference>
<sequence length="155" mass="17880">MNTRLQTSAETSLHPKVYDVQHIYNRYAGMLLGYIYDVVKDKALAEQYLTDTFIAVAAVPELFNNPNDNVYCKLQLIARKKLTNYFESVGNCEVNEVVKTRPNSFLNKMNARQQTVFCGVHYHGKNISTIAAEMNEEEDVVRRLLREAFVIIRTR</sequence>
<proteinExistence type="predicted"/>
<name>A0ABS8U7Z4_9SPHI</name>
<dbReference type="RefSeq" id="WP_232178250.1">
    <property type="nucleotide sequence ID" value="NZ_JAJPWV010000004.1"/>
</dbReference>
<protein>
    <recommendedName>
        <fullName evidence="3">Sigma-70 family RNA polymerase sigma factor</fullName>
    </recommendedName>
</protein>
<dbReference type="Gene3D" id="1.10.1740.10">
    <property type="match status" value="1"/>
</dbReference>
<keyword evidence="2" id="KW-1185">Reference proteome</keyword>
<evidence type="ECO:0000313" key="2">
    <source>
        <dbReference type="Proteomes" id="UP001199919"/>
    </source>
</evidence>
<dbReference type="SUPFAM" id="SSF88659">
    <property type="entry name" value="Sigma3 and sigma4 domains of RNA polymerase sigma factors"/>
    <property type="match status" value="1"/>
</dbReference>